<evidence type="ECO:0000259" key="7">
    <source>
        <dbReference type="PROSITE" id="PS50045"/>
    </source>
</evidence>
<evidence type="ECO:0000256" key="4">
    <source>
        <dbReference type="ARBA" id="ARBA00023125"/>
    </source>
</evidence>
<dbReference type="PRINTS" id="PR01590">
    <property type="entry name" value="HTHFIS"/>
</dbReference>
<evidence type="ECO:0000256" key="5">
    <source>
        <dbReference type="ARBA" id="ARBA00023163"/>
    </source>
</evidence>
<dbReference type="Gene3D" id="1.10.8.60">
    <property type="match status" value="1"/>
</dbReference>
<dbReference type="InterPro" id="IPR025943">
    <property type="entry name" value="Sigma_54_int_dom_ATP-bd_2"/>
</dbReference>
<dbReference type="GO" id="GO:0005524">
    <property type="term" value="F:ATP binding"/>
    <property type="evidence" value="ECO:0007669"/>
    <property type="project" value="UniProtKB-KW"/>
</dbReference>
<dbReference type="Gene3D" id="3.40.50.2300">
    <property type="match status" value="1"/>
</dbReference>
<evidence type="ECO:0000256" key="3">
    <source>
        <dbReference type="ARBA" id="ARBA00023015"/>
    </source>
</evidence>
<dbReference type="GO" id="GO:0006355">
    <property type="term" value="P:regulation of DNA-templated transcription"/>
    <property type="evidence" value="ECO:0007669"/>
    <property type="project" value="InterPro"/>
</dbReference>
<feature type="modified residue" description="4-aspartylphosphate" evidence="6">
    <location>
        <position position="61"/>
    </location>
</feature>
<keyword evidence="4" id="KW-0238">DNA-binding</keyword>
<feature type="domain" description="Response regulatory" evidence="8">
    <location>
        <begin position="10"/>
        <end position="126"/>
    </location>
</feature>
<dbReference type="Pfam" id="PF02954">
    <property type="entry name" value="HTH_8"/>
    <property type="match status" value="1"/>
</dbReference>
<dbReference type="InterPro" id="IPR058031">
    <property type="entry name" value="AAA_lid_NorR"/>
</dbReference>
<dbReference type="CDD" id="cd00009">
    <property type="entry name" value="AAA"/>
    <property type="match status" value="1"/>
</dbReference>
<evidence type="ECO:0000313" key="10">
    <source>
        <dbReference type="Proteomes" id="UP000482487"/>
    </source>
</evidence>
<dbReference type="InterPro" id="IPR025662">
    <property type="entry name" value="Sigma_54_int_dom_ATP-bd_1"/>
</dbReference>
<dbReference type="PROSITE" id="PS00675">
    <property type="entry name" value="SIGMA54_INTERACT_1"/>
    <property type="match status" value="1"/>
</dbReference>
<dbReference type="AlphaFoldDB" id="A0A7C9IP89"/>
<name>A0A7C9IP89_9BACT</name>
<dbReference type="SUPFAM" id="SSF46689">
    <property type="entry name" value="Homeodomain-like"/>
    <property type="match status" value="1"/>
</dbReference>
<dbReference type="InterPro" id="IPR025944">
    <property type="entry name" value="Sigma_54_int_dom_CS"/>
</dbReference>
<organism evidence="9 10">
    <name type="scientific">Solidesulfovibrio aerotolerans</name>
    <dbReference type="NCBI Taxonomy" id="295255"/>
    <lineage>
        <taxon>Bacteria</taxon>
        <taxon>Pseudomonadati</taxon>
        <taxon>Thermodesulfobacteriota</taxon>
        <taxon>Desulfovibrionia</taxon>
        <taxon>Desulfovibrionales</taxon>
        <taxon>Desulfovibrionaceae</taxon>
        <taxon>Solidesulfovibrio</taxon>
    </lineage>
</organism>
<dbReference type="PANTHER" id="PTHR32071:SF13">
    <property type="entry name" value="RESPONSE REGULATOR HSFA"/>
    <property type="match status" value="1"/>
</dbReference>
<dbReference type="Proteomes" id="UP000482487">
    <property type="component" value="Unassembled WGS sequence"/>
</dbReference>
<proteinExistence type="predicted"/>
<dbReference type="FunFam" id="3.40.50.300:FF:000006">
    <property type="entry name" value="DNA-binding transcriptional regulator NtrC"/>
    <property type="match status" value="1"/>
</dbReference>
<dbReference type="SMART" id="SM00448">
    <property type="entry name" value="REC"/>
    <property type="match status" value="1"/>
</dbReference>
<dbReference type="PROSITE" id="PS50110">
    <property type="entry name" value="RESPONSE_REGULATORY"/>
    <property type="match status" value="1"/>
</dbReference>
<keyword evidence="5" id="KW-0804">Transcription</keyword>
<dbReference type="InterPro" id="IPR002078">
    <property type="entry name" value="Sigma_54_int"/>
</dbReference>
<dbReference type="EMBL" id="WVUD01000020">
    <property type="protein sequence ID" value="MYL83819.1"/>
    <property type="molecule type" value="Genomic_DNA"/>
</dbReference>
<accession>A0A7C9IP89</accession>
<dbReference type="SUPFAM" id="SSF52540">
    <property type="entry name" value="P-loop containing nucleoside triphosphate hydrolases"/>
    <property type="match status" value="1"/>
</dbReference>
<dbReference type="PROSITE" id="PS00688">
    <property type="entry name" value="SIGMA54_INTERACT_3"/>
    <property type="match status" value="1"/>
</dbReference>
<dbReference type="PROSITE" id="PS50045">
    <property type="entry name" value="SIGMA54_INTERACT_4"/>
    <property type="match status" value="1"/>
</dbReference>
<reference evidence="9 10" key="1">
    <citation type="submission" date="2020-01" db="EMBL/GenBank/DDBJ databases">
        <title>Genome sequence of Desulfovibrio aerotolerans DSM 16695(T).</title>
        <authorList>
            <person name="Karnachuk O."/>
            <person name="Avakyan M."/>
            <person name="Mardanov A."/>
            <person name="Kadnikov V."/>
            <person name="Ravin N."/>
        </authorList>
    </citation>
    <scope>NUCLEOTIDE SEQUENCE [LARGE SCALE GENOMIC DNA]</scope>
    <source>
        <strain evidence="9 10">DSM 16695</strain>
    </source>
</reference>
<dbReference type="Gene3D" id="1.10.10.60">
    <property type="entry name" value="Homeodomain-like"/>
    <property type="match status" value="1"/>
</dbReference>
<dbReference type="InterPro" id="IPR001789">
    <property type="entry name" value="Sig_transdc_resp-reg_receiver"/>
</dbReference>
<evidence type="ECO:0000256" key="2">
    <source>
        <dbReference type="ARBA" id="ARBA00022840"/>
    </source>
</evidence>
<keyword evidence="6" id="KW-0597">Phosphoprotein</keyword>
<dbReference type="InterPro" id="IPR003593">
    <property type="entry name" value="AAA+_ATPase"/>
</dbReference>
<dbReference type="Pfam" id="PF00072">
    <property type="entry name" value="Response_reg"/>
    <property type="match status" value="1"/>
</dbReference>
<keyword evidence="3" id="KW-0805">Transcription regulation</keyword>
<dbReference type="CDD" id="cd00156">
    <property type="entry name" value="REC"/>
    <property type="match status" value="1"/>
</dbReference>
<dbReference type="RefSeq" id="WP_160961335.1">
    <property type="nucleotide sequence ID" value="NZ_WVUD01000020.1"/>
</dbReference>
<dbReference type="PROSITE" id="PS00676">
    <property type="entry name" value="SIGMA54_INTERACT_2"/>
    <property type="match status" value="1"/>
</dbReference>
<dbReference type="InterPro" id="IPR011006">
    <property type="entry name" value="CheY-like_superfamily"/>
</dbReference>
<dbReference type="GO" id="GO:0043565">
    <property type="term" value="F:sequence-specific DNA binding"/>
    <property type="evidence" value="ECO:0007669"/>
    <property type="project" value="InterPro"/>
</dbReference>
<dbReference type="SUPFAM" id="SSF52172">
    <property type="entry name" value="CheY-like"/>
    <property type="match status" value="1"/>
</dbReference>
<dbReference type="InterPro" id="IPR009057">
    <property type="entry name" value="Homeodomain-like_sf"/>
</dbReference>
<evidence type="ECO:0000259" key="8">
    <source>
        <dbReference type="PROSITE" id="PS50110"/>
    </source>
</evidence>
<dbReference type="PANTHER" id="PTHR32071">
    <property type="entry name" value="TRANSCRIPTIONAL REGULATORY PROTEIN"/>
    <property type="match status" value="1"/>
</dbReference>
<feature type="domain" description="Sigma-54 factor interaction" evidence="7">
    <location>
        <begin position="156"/>
        <end position="384"/>
    </location>
</feature>
<gene>
    <name evidence="9" type="ORF">GTA51_11835</name>
</gene>
<sequence length="470" mass="50583">MNDTPFPAFGILLVDDEPAWLRSLSLTLESSAGITNLFLCQDSREVLSLVEKGGIGLALLDLTMPGLSGEELLGRLAERHPEVAVIIVSGVNQIDAAVRCMKLGAFDYYVKTDEEDRIVGGVMRAIRMIELREENRAVSSSLTSQALAHPEAFAGIITRSRAMFSVFAYIEAVARSSQPLLVTGESGVGKENVVRAVHAVSGREGPFVAVNVAGLDDTVFADTLFGHVRGAYTGAEAPRKGMIEEAAGGTLFLDEIGDLSVACQVKLLRLLQEGEYFALGSDLPKRLRARVVVATHCDLGAQEAAGRFRRDLYYRLRTHQTRIPPLRERREDIEPLVRHFVTQAAKAMDKPVPALPRELIACLAGYAFPGNIRELRAMIFDAVSVTTGPTLALAGIEAVVGGCATCRESAPANLFAGCDRLPTFIEAADLLVTEAMARAGGNQTLAARLLGISQPALSKRLKSRRASDVT</sequence>
<dbReference type="Gene3D" id="3.40.50.300">
    <property type="entry name" value="P-loop containing nucleotide triphosphate hydrolases"/>
    <property type="match status" value="1"/>
</dbReference>
<keyword evidence="10" id="KW-1185">Reference proteome</keyword>
<keyword evidence="1" id="KW-0547">Nucleotide-binding</keyword>
<dbReference type="GO" id="GO:0000160">
    <property type="term" value="P:phosphorelay signal transduction system"/>
    <property type="evidence" value="ECO:0007669"/>
    <property type="project" value="InterPro"/>
</dbReference>
<dbReference type="Pfam" id="PF25601">
    <property type="entry name" value="AAA_lid_14"/>
    <property type="match status" value="1"/>
</dbReference>
<dbReference type="SMART" id="SM00382">
    <property type="entry name" value="AAA"/>
    <property type="match status" value="1"/>
</dbReference>
<keyword evidence="2" id="KW-0067">ATP-binding</keyword>
<dbReference type="Pfam" id="PF00158">
    <property type="entry name" value="Sigma54_activat"/>
    <property type="match status" value="1"/>
</dbReference>
<evidence type="ECO:0000256" key="6">
    <source>
        <dbReference type="PROSITE-ProRule" id="PRU00169"/>
    </source>
</evidence>
<dbReference type="InterPro" id="IPR027417">
    <property type="entry name" value="P-loop_NTPase"/>
</dbReference>
<dbReference type="InterPro" id="IPR002197">
    <property type="entry name" value="HTH_Fis"/>
</dbReference>
<evidence type="ECO:0000256" key="1">
    <source>
        <dbReference type="ARBA" id="ARBA00022741"/>
    </source>
</evidence>
<dbReference type="OrthoDB" id="9763792at2"/>
<evidence type="ECO:0000313" key="9">
    <source>
        <dbReference type="EMBL" id="MYL83819.1"/>
    </source>
</evidence>
<protein>
    <submittedName>
        <fullName evidence="9">Response regulator</fullName>
    </submittedName>
</protein>
<comment type="caution">
    <text evidence="9">The sequence shown here is derived from an EMBL/GenBank/DDBJ whole genome shotgun (WGS) entry which is preliminary data.</text>
</comment>